<evidence type="ECO:0000313" key="10">
    <source>
        <dbReference type="EMBL" id="EKV26870.1"/>
    </source>
</evidence>
<evidence type="ECO:0000256" key="3">
    <source>
        <dbReference type="ARBA" id="ARBA00023224"/>
    </source>
</evidence>
<dbReference type="InterPro" id="IPR000727">
    <property type="entry name" value="T_SNARE_dom"/>
</dbReference>
<dbReference type="RefSeq" id="WP_009542489.1">
    <property type="nucleotide sequence ID" value="NZ_ANHY01000022.1"/>
</dbReference>
<dbReference type="InterPro" id="IPR004090">
    <property type="entry name" value="Chemotax_Me-accpt_rcpt"/>
</dbReference>
<dbReference type="PANTHER" id="PTHR32089:SF112">
    <property type="entry name" value="LYSOZYME-LIKE PROTEIN-RELATED"/>
    <property type="match status" value="1"/>
</dbReference>
<evidence type="ECO:0000256" key="1">
    <source>
        <dbReference type="ARBA" id="ARBA00004429"/>
    </source>
</evidence>
<dbReference type="PROSITE" id="PS50192">
    <property type="entry name" value="T_SNARE"/>
    <property type="match status" value="1"/>
</dbReference>
<dbReference type="Gene3D" id="1.10.287.950">
    <property type="entry name" value="Methyl-accepting chemotaxis protein"/>
    <property type="match status" value="1"/>
</dbReference>
<dbReference type="GO" id="GO:0006935">
    <property type="term" value="P:chemotaxis"/>
    <property type="evidence" value="ECO:0007669"/>
    <property type="project" value="InterPro"/>
</dbReference>
<organism evidence="10 11">
    <name type="scientific">Caenispirillum salinarum AK4</name>
    <dbReference type="NCBI Taxonomy" id="1238182"/>
    <lineage>
        <taxon>Bacteria</taxon>
        <taxon>Pseudomonadati</taxon>
        <taxon>Pseudomonadota</taxon>
        <taxon>Alphaproteobacteria</taxon>
        <taxon>Rhodospirillales</taxon>
        <taxon>Novispirillaceae</taxon>
        <taxon>Caenispirillum</taxon>
    </lineage>
</organism>
<sequence>MTALDTLRRRYAALLVIALWIMVPVVALTAGLNGVPWLPPAAVGAALALGVTLTWHRDPAGLAVRLASGVALAGVPALLVWSMRGGTWQLDMHMTFFAALALAALWCDWRAVATTAAVTAVHHLLLNFLMPSLVFPGGADFGRVVLHAVVVVVQAGALMWLCEQLRRAFVDADAAVVAAKAAESQAEAGAAEQAALRHEQEKVAAALAEATADFDRRVTQAVSDLAAAAGALEDSSETMSGTADTTAGRSRSAADESRQATMNVQTMAASAEELAASIGEITRQVARSSEIATGAAEEARRLSATVENLDQAALRIGDVVKLIQDVADQTNLLALNATIEAARAGEAGKGFAVVANEVKALAGQTTRATEDIAAQIAGVQQVTREAVDAIAGIGTTIGSMDEITAAIAAAVDQQGAATKDIARHAEEAARNTETAAQGIDGVSAATDLTRGEAAKVAEAAESLTGQADGLRAMVDAFLDRVRPAQEKAAA</sequence>
<dbReference type="PANTHER" id="PTHR32089">
    <property type="entry name" value="METHYL-ACCEPTING CHEMOTAXIS PROTEIN MCPB"/>
    <property type="match status" value="1"/>
</dbReference>
<protein>
    <submittedName>
        <fullName evidence="10">Methyl-accepting chemotaxis protein</fullName>
    </submittedName>
</protein>
<dbReference type="GO" id="GO:0005886">
    <property type="term" value="C:plasma membrane"/>
    <property type="evidence" value="ECO:0007669"/>
    <property type="project" value="UniProtKB-SubCell"/>
</dbReference>
<keyword evidence="2" id="KW-1003">Cell membrane</keyword>
<feature type="region of interest" description="Disordered" evidence="6">
    <location>
        <begin position="233"/>
        <end position="258"/>
    </location>
</feature>
<keyword evidence="11" id="KW-1185">Reference proteome</keyword>
<dbReference type="STRING" id="1238182.C882_2093"/>
<gene>
    <name evidence="10" type="ORF">C882_2093</name>
</gene>
<evidence type="ECO:0000259" key="8">
    <source>
        <dbReference type="PROSITE" id="PS50111"/>
    </source>
</evidence>
<feature type="domain" description="Methyl-accepting transducer" evidence="8">
    <location>
        <begin position="228"/>
        <end position="450"/>
    </location>
</feature>
<keyword evidence="3 5" id="KW-0807">Transducer</keyword>
<dbReference type="Pfam" id="PF00015">
    <property type="entry name" value="MCPsignal"/>
    <property type="match status" value="1"/>
</dbReference>
<evidence type="ECO:0000256" key="6">
    <source>
        <dbReference type="SAM" id="MobiDB-lite"/>
    </source>
</evidence>
<evidence type="ECO:0000256" key="7">
    <source>
        <dbReference type="SAM" id="Phobius"/>
    </source>
</evidence>
<dbReference type="PROSITE" id="PS50111">
    <property type="entry name" value="CHEMOTAXIS_TRANSDUC_2"/>
    <property type="match status" value="1"/>
</dbReference>
<feature type="transmembrane region" description="Helical" evidence="7">
    <location>
        <begin position="88"/>
        <end position="107"/>
    </location>
</feature>
<comment type="caution">
    <text evidence="10">The sequence shown here is derived from an EMBL/GenBank/DDBJ whole genome shotgun (WGS) entry which is preliminary data.</text>
</comment>
<evidence type="ECO:0000256" key="5">
    <source>
        <dbReference type="PROSITE-ProRule" id="PRU00284"/>
    </source>
</evidence>
<name>K9GLI4_9PROT</name>
<dbReference type="Proteomes" id="UP000009881">
    <property type="component" value="Unassembled WGS sequence"/>
</dbReference>
<dbReference type="GO" id="GO:0004888">
    <property type="term" value="F:transmembrane signaling receptor activity"/>
    <property type="evidence" value="ECO:0007669"/>
    <property type="project" value="InterPro"/>
</dbReference>
<feature type="compositionally biased region" description="Polar residues" evidence="6">
    <location>
        <begin position="238"/>
        <end position="249"/>
    </location>
</feature>
<reference evidence="10 11" key="1">
    <citation type="journal article" date="2013" name="Genome Announc.">
        <title>Draft Genome Sequence of an Alphaproteobacterium, Caenispirillum salinarum AK4(T), Isolated from a Solar Saltern.</title>
        <authorList>
            <person name="Khatri I."/>
            <person name="Singh A."/>
            <person name="Korpole S."/>
            <person name="Pinnaka A.K."/>
            <person name="Subramanian S."/>
        </authorList>
    </citation>
    <scope>NUCLEOTIDE SEQUENCE [LARGE SCALE GENOMIC DNA]</scope>
    <source>
        <strain evidence="10 11">AK4</strain>
    </source>
</reference>
<proteinExistence type="inferred from homology"/>
<keyword evidence="2" id="KW-0997">Cell inner membrane</keyword>
<keyword evidence="7" id="KW-0472">Membrane</keyword>
<feature type="domain" description="T-SNARE coiled-coil homology" evidence="9">
    <location>
        <begin position="380"/>
        <end position="442"/>
    </location>
</feature>
<comment type="subcellular location">
    <subcellularLocation>
        <location evidence="1">Cell inner membrane</location>
        <topology evidence="1">Multi-pass membrane protein</topology>
    </subcellularLocation>
</comment>
<evidence type="ECO:0000256" key="2">
    <source>
        <dbReference type="ARBA" id="ARBA00022519"/>
    </source>
</evidence>
<keyword evidence="7" id="KW-0812">Transmembrane</keyword>
<evidence type="ECO:0000313" key="11">
    <source>
        <dbReference type="Proteomes" id="UP000009881"/>
    </source>
</evidence>
<accession>K9GLI4</accession>
<feature type="transmembrane region" description="Helical" evidence="7">
    <location>
        <begin position="12"/>
        <end position="31"/>
    </location>
</feature>
<dbReference type="SMART" id="SM00283">
    <property type="entry name" value="MA"/>
    <property type="match status" value="1"/>
</dbReference>
<dbReference type="SUPFAM" id="SSF58104">
    <property type="entry name" value="Methyl-accepting chemotaxis protein (MCP) signaling domain"/>
    <property type="match status" value="1"/>
</dbReference>
<dbReference type="PRINTS" id="PR00260">
    <property type="entry name" value="CHEMTRNSDUCR"/>
</dbReference>
<dbReference type="EMBL" id="ANHY01000022">
    <property type="protein sequence ID" value="EKV26870.1"/>
    <property type="molecule type" value="Genomic_DNA"/>
</dbReference>
<dbReference type="eggNOG" id="COG0840">
    <property type="taxonomic scope" value="Bacteria"/>
</dbReference>
<evidence type="ECO:0000259" key="9">
    <source>
        <dbReference type="PROSITE" id="PS50192"/>
    </source>
</evidence>
<dbReference type="PATRIC" id="fig|1238182.3.peg.4047"/>
<comment type="similarity">
    <text evidence="4">Belongs to the methyl-accepting chemotaxis (MCP) protein family.</text>
</comment>
<keyword evidence="7" id="KW-1133">Transmembrane helix</keyword>
<dbReference type="GO" id="GO:0007165">
    <property type="term" value="P:signal transduction"/>
    <property type="evidence" value="ECO:0007669"/>
    <property type="project" value="UniProtKB-KW"/>
</dbReference>
<dbReference type="InterPro" id="IPR004089">
    <property type="entry name" value="MCPsignal_dom"/>
</dbReference>
<evidence type="ECO:0000256" key="4">
    <source>
        <dbReference type="ARBA" id="ARBA00029447"/>
    </source>
</evidence>
<feature type="transmembrane region" description="Helical" evidence="7">
    <location>
        <begin position="62"/>
        <end position="82"/>
    </location>
</feature>
<dbReference type="AlphaFoldDB" id="K9GLI4"/>